<dbReference type="EMBL" id="CP012159">
    <property type="protein sequence ID" value="AKT37197.1"/>
    <property type="molecule type" value="Genomic_DNA"/>
</dbReference>
<dbReference type="PANTHER" id="PTHR35802:SF1">
    <property type="entry name" value="PROTEASE SYNTHASE AND SPORULATION PROTEIN PAI 2"/>
    <property type="match status" value="1"/>
</dbReference>
<sequence length="253" mass="27861">MTPVGLGAGSIALVYTPSLFREVDQARLFEVIEANSFGTLVAQTQAGGLEISHLPFLLDREVGTRGRLRFHVARANPIWRAALDGGQVVSVFQGPHAYVSPRWYERPHEQVPTWNYAVVHVHGRVEGPLEPMEVRQLLDDMVVHYESEAGEPPGELRELRGAREPRFGGWGKGNGAGEGAPWRMADLDPGFVESLVGGIVGLSIHIDHLEGKFKLSQNRAPTDRRRVMEALSARGEPADLEVLRLMEAPASEH</sequence>
<dbReference type="Proteomes" id="UP000067626">
    <property type="component" value="Chromosome"/>
</dbReference>
<protein>
    <submittedName>
        <fullName evidence="1">Transcriptional regulator</fullName>
    </submittedName>
</protein>
<gene>
    <name evidence="1" type="ORF">CMC5_013270</name>
</gene>
<dbReference type="STRING" id="52.CMC5_013270"/>
<dbReference type="InterPro" id="IPR012349">
    <property type="entry name" value="Split_barrel_FMN-bd"/>
</dbReference>
<dbReference type="PATRIC" id="fig|52.7.peg.1415"/>
<dbReference type="SUPFAM" id="SSF50475">
    <property type="entry name" value="FMN-binding split barrel"/>
    <property type="match status" value="1"/>
</dbReference>
<dbReference type="InterPro" id="IPR007396">
    <property type="entry name" value="TR_PAI2-type"/>
</dbReference>
<evidence type="ECO:0000313" key="1">
    <source>
        <dbReference type="EMBL" id="AKT37197.1"/>
    </source>
</evidence>
<dbReference type="PIRSF" id="PIRSF010372">
    <property type="entry name" value="PaiB"/>
    <property type="match status" value="1"/>
</dbReference>
<name>A0A0K1E946_CHOCO</name>
<organism evidence="1 2">
    <name type="scientific">Chondromyces crocatus</name>
    <dbReference type="NCBI Taxonomy" id="52"/>
    <lineage>
        <taxon>Bacteria</taxon>
        <taxon>Pseudomonadati</taxon>
        <taxon>Myxococcota</taxon>
        <taxon>Polyangia</taxon>
        <taxon>Polyangiales</taxon>
        <taxon>Polyangiaceae</taxon>
        <taxon>Chondromyces</taxon>
    </lineage>
</organism>
<dbReference type="Gene3D" id="2.30.110.10">
    <property type="entry name" value="Electron Transport, Fmn-binding Protein, Chain A"/>
    <property type="match status" value="1"/>
</dbReference>
<evidence type="ECO:0000313" key="2">
    <source>
        <dbReference type="Proteomes" id="UP000067626"/>
    </source>
</evidence>
<dbReference type="AlphaFoldDB" id="A0A0K1E946"/>
<accession>A0A0K1E946</accession>
<reference evidence="1 2" key="1">
    <citation type="submission" date="2015-07" db="EMBL/GenBank/DDBJ databases">
        <title>Genome analysis of myxobacterium Chondromyces crocatus Cm c5 reveals a high potential for natural compound synthesis and the genetic basis for the loss of fruiting body formation.</title>
        <authorList>
            <person name="Zaburannyi N."/>
            <person name="Bunk B."/>
            <person name="Maier J."/>
            <person name="Overmann J."/>
            <person name="Mueller R."/>
        </authorList>
    </citation>
    <scope>NUCLEOTIDE SEQUENCE [LARGE SCALE GENOMIC DNA]</scope>
    <source>
        <strain evidence="1 2">Cm c5</strain>
    </source>
</reference>
<dbReference type="Pfam" id="PF04299">
    <property type="entry name" value="FMN_bind_2"/>
    <property type="match status" value="1"/>
</dbReference>
<dbReference type="KEGG" id="ccro:CMC5_013270"/>
<dbReference type="PANTHER" id="PTHR35802">
    <property type="entry name" value="PROTEASE SYNTHASE AND SPORULATION PROTEIN PAI 2"/>
    <property type="match status" value="1"/>
</dbReference>
<keyword evidence="2" id="KW-1185">Reference proteome</keyword>
<proteinExistence type="predicted"/>